<dbReference type="InterPro" id="IPR009289">
    <property type="entry name" value="Baculo_8kDa"/>
</dbReference>
<protein>
    <submittedName>
        <fullName evidence="3">Uncharacterized protein</fullName>
    </submittedName>
</protein>
<dbReference type="EMBL" id="KY979487">
    <property type="protein sequence ID" value="AWD33564.1"/>
    <property type="molecule type" value="Genomic_DNA"/>
</dbReference>
<dbReference type="Pfam" id="PF06096">
    <property type="entry name" value="Baculo_8kDa"/>
    <property type="match status" value="1"/>
</dbReference>
<evidence type="ECO:0000313" key="2">
    <source>
        <dbReference type="EMBL" id="AYW35390.1"/>
    </source>
</evidence>
<reference evidence="1" key="1">
    <citation type="submission" date="2017-04" db="EMBL/GenBank/DDBJ databases">
        <title>The complete genome of tiger band disease causing alphabaculovirus from temperate tasar silkworm, Antheraea proylie J (Lepidoptera: Saturniidae).</title>
        <authorList>
            <person name="Shantibala T."/>
            <person name="Fraser M.J."/>
            <person name="Reeta L."/>
            <person name="Rajlakshmi Y."/>
            <person name="Miranda K."/>
            <person name="Lokeshwari R.K."/>
        </authorList>
    </citation>
    <scope>NUCLEOTIDE SEQUENCE</scope>
    <source>
        <strain evidence="1">Manipur</strain>
    </source>
</reference>
<accession>A0A2Z6C5W3</accession>
<sequence>MDSYTVHQFYNGARKPLAPTTLHSGNVSNATYESVTFIRKLMCRESAPGYHERQFCTKDYNKENKSNNVKHLIVFYSAKRAS</sequence>
<reference evidence="3" key="2">
    <citation type="submission" date="2018-03" db="EMBL/GenBank/DDBJ databases">
        <title>Whole genome comparison of nucleopolyhedroviruses isolated from saturniine wild silkworms in Asian countries.</title>
        <authorList>
            <person name="Sasaki K."/>
            <person name="Kajiura Z."/>
            <person name="Ponnuvel K.M."/>
            <person name="Kobayashi J."/>
        </authorList>
    </citation>
    <scope>NUCLEOTIDE SEQUENCE</scope>
    <source>
        <strain evidence="3">Manipur</strain>
    </source>
</reference>
<evidence type="ECO:0000313" key="3">
    <source>
        <dbReference type="EMBL" id="BBD50804.1"/>
    </source>
</evidence>
<dbReference type="EMBL" id="MH797002">
    <property type="protein sequence ID" value="AYW35390.1"/>
    <property type="molecule type" value="Genomic_DNA"/>
</dbReference>
<organism evidence="3">
    <name type="scientific">Antheraea proylei nucleopolyhedrovirus</name>
    <dbReference type="NCBI Taxonomy" id="2126611"/>
    <lineage>
        <taxon>Viruses</taxon>
        <taxon>Viruses incertae sedis</taxon>
        <taxon>Naldaviricetes</taxon>
        <taxon>Lefavirales</taxon>
        <taxon>Baculoviridae</taxon>
        <taxon>Alphabaculovirus</taxon>
        <taxon>Alphabaculovirus anpernyi</taxon>
    </lineage>
</organism>
<gene>
    <name evidence="3" type="primary">orf46</name>
    <name evidence="2" type="synonym">ORF45</name>
</gene>
<reference evidence="2" key="3">
    <citation type="submission" date="2018-08" db="EMBL/GenBank/DDBJ databases">
        <title>Genetic characterization of an alphabaculovirus causing tiger band disease in the oak tasar silkworm, Antheraea proylei.</title>
        <authorList>
            <person name="Tourangbam S."/>
            <person name="Malcolm F.J."/>
            <person name="Luikham R."/>
            <person name="Kshetrimayum M."/>
            <person name="Yumnam R."/>
            <person name="Rajkumari L."/>
        </authorList>
    </citation>
    <scope>NUCLEOTIDE SEQUENCE</scope>
    <source>
        <strain evidence="2">TkhulenIBD</strain>
    </source>
</reference>
<dbReference type="EMBL" id="LC375539">
    <property type="protein sequence ID" value="BBD50804.1"/>
    <property type="molecule type" value="Genomic_DNA"/>
</dbReference>
<evidence type="ECO:0000313" key="1">
    <source>
        <dbReference type="EMBL" id="AWD33564.1"/>
    </source>
</evidence>
<proteinExistence type="predicted"/>
<name>A0A2Z6C5W3_NPVAP</name>